<gene>
    <name evidence="2" type="ORF">QH73_0026420</name>
</gene>
<dbReference type="RefSeq" id="WP_039713738.1">
    <property type="nucleotide sequence ID" value="NZ_JTJC03000017.1"/>
</dbReference>
<evidence type="ECO:0000313" key="2">
    <source>
        <dbReference type="EMBL" id="NHC38112.1"/>
    </source>
</evidence>
<evidence type="ECO:0000256" key="1">
    <source>
        <dbReference type="SAM" id="Phobius"/>
    </source>
</evidence>
<proteinExistence type="predicted"/>
<feature type="transmembrane region" description="Helical" evidence="1">
    <location>
        <begin position="17"/>
        <end position="35"/>
    </location>
</feature>
<protein>
    <submittedName>
        <fullName evidence="2">Uncharacterized protein</fullName>
    </submittedName>
</protein>
<name>A0A9X5EEC5_9CYAN</name>
<accession>A0A9X5EEC5</accession>
<sequence length="218" mass="25525">MIEFAIKWGTKTFPTEYIALCISILAVVATWGNFWNSRRTFAAANYPKLRAELNWLSNQIFPSCSLFNESDKISANDVHITVSVAQSDRWYFDSERWFTYEYAELARLKPLEGFPPPQEDDLIQWCQTRGYKQRLFIPSESAQLQDIVRQISNSDSYYIRLKVAYTSNVFGANKICKISRTYRIERQQNMPELPAGDRLIWETRQETQTLHQDEISPN</sequence>
<dbReference type="AlphaFoldDB" id="A0A9X5EEC5"/>
<dbReference type="Proteomes" id="UP000031532">
    <property type="component" value="Unassembled WGS sequence"/>
</dbReference>
<dbReference type="OrthoDB" id="9766816at2"/>
<keyword evidence="1" id="KW-0472">Membrane</keyword>
<reference evidence="2 3" key="1">
    <citation type="journal article" date="2015" name="Genome Announc.">
        <title>Draft Genome Sequence of the Terrestrial Cyanobacterium Scytonema millei VB511283, Isolated from Eastern India.</title>
        <authorList>
            <person name="Sen D."/>
            <person name="Chandrababunaidu M.M."/>
            <person name="Singh D."/>
            <person name="Sanghi N."/>
            <person name="Ghorai A."/>
            <person name="Mishra G.P."/>
            <person name="Madduluri M."/>
            <person name="Adhikary S.P."/>
            <person name="Tripathy S."/>
        </authorList>
    </citation>
    <scope>NUCLEOTIDE SEQUENCE [LARGE SCALE GENOMIC DNA]</scope>
    <source>
        <strain evidence="2 3">VB511283</strain>
    </source>
</reference>
<dbReference type="EMBL" id="JTJC03000017">
    <property type="protein sequence ID" value="NHC38112.1"/>
    <property type="molecule type" value="Genomic_DNA"/>
</dbReference>
<organism evidence="2 3">
    <name type="scientific">Scytonema millei VB511283</name>
    <dbReference type="NCBI Taxonomy" id="1245923"/>
    <lineage>
        <taxon>Bacteria</taxon>
        <taxon>Bacillati</taxon>
        <taxon>Cyanobacteriota</taxon>
        <taxon>Cyanophyceae</taxon>
        <taxon>Nostocales</taxon>
        <taxon>Scytonemataceae</taxon>
        <taxon>Scytonema</taxon>
    </lineage>
</organism>
<evidence type="ECO:0000313" key="3">
    <source>
        <dbReference type="Proteomes" id="UP000031532"/>
    </source>
</evidence>
<keyword evidence="1" id="KW-0812">Transmembrane</keyword>
<comment type="caution">
    <text evidence="2">The sequence shown here is derived from an EMBL/GenBank/DDBJ whole genome shotgun (WGS) entry which is preliminary data.</text>
</comment>
<keyword evidence="3" id="KW-1185">Reference proteome</keyword>
<keyword evidence="1" id="KW-1133">Transmembrane helix</keyword>